<organism evidence="1 2">
    <name type="scientific">Alistipes finegoldii</name>
    <dbReference type="NCBI Taxonomy" id="214856"/>
    <lineage>
        <taxon>Bacteria</taxon>
        <taxon>Pseudomonadati</taxon>
        <taxon>Bacteroidota</taxon>
        <taxon>Bacteroidia</taxon>
        <taxon>Bacteroidales</taxon>
        <taxon>Rikenellaceae</taxon>
        <taxon>Alistipes</taxon>
    </lineage>
</organism>
<gene>
    <name evidence="1" type="ORF">F2A26_09795</name>
</gene>
<evidence type="ECO:0000313" key="2">
    <source>
        <dbReference type="Proteomes" id="UP000324870"/>
    </source>
</evidence>
<protein>
    <submittedName>
        <fullName evidence="1">Uncharacterized protein</fullName>
    </submittedName>
</protein>
<name>A0ABQ6S2E9_9BACT</name>
<proteinExistence type="predicted"/>
<dbReference type="Proteomes" id="UP000324870">
    <property type="component" value="Unassembled WGS sequence"/>
</dbReference>
<dbReference type="EMBL" id="VVND01000015">
    <property type="protein sequence ID" value="KAA3158824.1"/>
    <property type="molecule type" value="Genomic_DNA"/>
</dbReference>
<dbReference type="RefSeq" id="WP_130063271.1">
    <property type="nucleotide sequence ID" value="NZ_RCXA01000018.1"/>
</dbReference>
<reference evidence="1 2" key="1">
    <citation type="journal article" date="2019" name="Nat. Med.">
        <title>A library of human gut bacterial isolates paired with longitudinal multiomics data enables mechanistic microbiome research.</title>
        <authorList>
            <person name="Poyet M."/>
            <person name="Groussin M."/>
            <person name="Gibbons S.M."/>
            <person name="Avila-Pacheco J."/>
            <person name="Jiang X."/>
            <person name="Kearney S.M."/>
            <person name="Perrotta A.R."/>
            <person name="Berdy B."/>
            <person name="Zhao S."/>
            <person name="Lieberman T.D."/>
            <person name="Swanson P.K."/>
            <person name="Smith M."/>
            <person name="Roesemann S."/>
            <person name="Alexander J.E."/>
            <person name="Rich S.A."/>
            <person name="Livny J."/>
            <person name="Vlamakis H."/>
            <person name="Clish C."/>
            <person name="Bullock K."/>
            <person name="Deik A."/>
            <person name="Scott J."/>
            <person name="Pierce K.A."/>
            <person name="Xavier R.J."/>
            <person name="Alm E.J."/>
        </authorList>
    </citation>
    <scope>NUCLEOTIDE SEQUENCE [LARGE SCALE GENOMIC DNA]</scope>
    <source>
        <strain evidence="1 2">BIOML-A1</strain>
    </source>
</reference>
<keyword evidence="2" id="KW-1185">Reference proteome</keyword>
<sequence length="165" mass="18547">MKNFDLSAAIGGAPVCTREGKTARVICYDRRGSVDTRIMALLNEGEYEAVEFYTENGELIRDETTRKDLMMRDDDYAEKLARGEYGPTVKEKLTVDNPTCKESLPVDREYWRRVYAGQIMPVVFHAAITTGAKVKDEYKDMPAVVAIARSTITLADALLAELEKK</sequence>
<evidence type="ECO:0000313" key="1">
    <source>
        <dbReference type="EMBL" id="KAA3158824.1"/>
    </source>
</evidence>
<comment type="caution">
    <text evidence="1">The sequence shown here is derived from an EMBL/GenBank/DDBJ whole genome shotgun (WGS) entry which is preliminary data.</text>
</comment>
<accession>A0ABQ6S2E9</accession>